<evidence type="ECO:0000256" key="5">
    <source>
        <dbReference type="ARBA" id="ARBA00022692"/>
    </source>
</evidence>
<evidence type="ECO:0000313" key="12">
    <source>
        <dbReference type="Proteomes" id="UP000066737"/>
    </source>
</evidence>
<dbReference type="RefSeq" id="WP_059056391.1">
    <property type="nucleotide sequence ID" value="NZ_CEML01000002.1"/>
</dbReference>
<evidence type="ECO:0000256" key="3">
    <source>
        <dbReference type="ARBA" id="ARBA00022449"/>
    </source>
</evidence>
<dbReference type="KEGG" id="hhb:Hhub_1930"/>
<feature type="transmembrane region" description="Helical" evidence="10">
    <location>
        <begin position="436"/>
        <end position="456"/>
    </location>
</feature>
<evidence type="ECO:0000256" key="10">
    <source>
        <dbReference type="SAM" id="Phobius"/>
    </source>
</evidence>
<dbReference type="EMBL" id="LN831302">
    <property type="protein sequence ID" value="CQH53146.1"/>
    <property type="molecule type" value="Genomic_DNA"/>
</dbReference>
<evidence type="ECO:0000256" key="8">
    <source>
        <dbReference type="ARBA" id="ARBA00023136"/>
    </source>
</evidence>
<keyword evidence="2" id="KW-0813">Transport</keyword>
<dbReference type="PANTHER" id="PTHR43298:SF2">
    <property type="entry name" value="FMN_FAD EXPORTER YEEO-RELATED"/>
    <property type="match status" value="1"/>
</dbReference>
<evidence type="ECO:0000256" key="9">
    <source>
        <dbReference type="ARBA" id="ARBA00031636"/>
    </source>
</evidence>
<dbReference type="Pfam" id="PF01554">
    <property type="entry name" value="MatE"/>
    <property type="match status" value="2"/>
</dbReference>
<reference evidence="12" key="1">
    <citation type="journal article" date="2016" name="Environ. Microbiol.">
        <title>The complete genome of a viable archaeum isolated from 123-million-year-old rock salt.</title>
        <authorList>
            <person name="Jaakkola S.T."/>
            <person name="Pfeiffer F."/>
            <person name="Ravantti J.J."/>
            <person name="Guo Q."/>
            <person name="Liu Y."/>
            <person name="Chen X."/>
            <person name="Ma H."/>
            <person name="Yang C."/>
            <person name="Oksanen H.M."/>
            <person name="Bamford D.H."/>
        </authorList>
    </citation>
    <scope>NUCLEOTIDE SEQUENCE</scope>
    <source>
        <strain evidence="12">JI20-1</strain>
    </source>
</reference>
<feature type="transmembrane region" description="Helical" evidence="10">
    <location>
        <begin position="209"/>
        <end position="227"/>
    </location>
</feature>
<keyword evidence="7" id="KW-0406">Ion transport</keyword>
<proteinExistence type="predicted"/>
<feature type="transmembrane region" description="Helical" evidence="10">
    <location>
        <begin position="234"/>
        <end position="251"/>
    </location>
</feature>
<dbReference type="STRING" id="1407499.HHUB_1930"/>
<protein>
    <recommendedName>
        <fullName evidence="9">Multidrug-efflux transporter</fullName>
    </recommendedName>
</protein>
<feature type="transmembrane region" description="Helical" evidence="10">
    <location>
        <begin position="74"/>
        <end position="93"/>
    </location>
</feature>
<sequence>MVPNPFSRLLREIGLALARLGLISEERARRTSELAWPRIVTGVARMSKSAADVAMVGVVLGGTAIAGVGYAGPFWGAAFSLGGGLAAGTIALVSQRFSAEAYDELGQAIRSSTLLVFATTLPVAALFYLFPVELIDLLTDDPVAVAYGADYLRVLAFGVPFAGLNLVGSRALIGADDAWTAMVLRAGGAVVNVGLNAVFIFALGWGVEGAALGTVVSNVVIVAAFVVGITRGRLPLVGAFPVTVSPFGGYWDRETCRDVVTIGLPVVGRNSVWTGARFPLLAFVGLISSEAVAAYVVTRRIWGIMNAPGWGFGLAASSLVGQELGKGDESTAEAYGREIVVFSVATYALFAALVAVFARDIVVLFVEDPASASVPIAVGMVYAAALAIIPQGVTAAVAGALDATGDTRWPFYSRVFGMFGLAIPLVYLGATTSLGIFGVYLAFFAETVAPAVINYYRFATGKWKAISRGYRPEAAADD</sequence>
<dbReference type="InterPro" id="IPR002528">
    <property type="entry name" value="MATE_fam"/>
</dbReference>
<feature type="transmembrane region" description="Helical" evidence="10">
    <location>
        <begin position="182"/>
        <end position="203"/>
    </location>
</feature>
<name>A0A0U5H2V4_9EURY</name>
<evidence type="ECO:0000256" key="2">
    <source>
        <dbReference type="ARBA" id="ARBA00022448"/>
    </source>
</evidence>
<feature type="transmembrane region" description="Helical" evidence="10">
    <location>
        <begin position="151"/>
        <end position="173"/>
    </location>
</feature>
<keyword evidence="8 10" id="KW-0472">Membrane</keyword>
<evidence type="ECO:0000256" key="6">
    <source>
        <dbReference type="ARBA" id="ARBA00022989"/>
    </source>
</evidence>
<dbReference type="GO" id="GO:0015297">
    <property type="term" value="F:antiporter activity"/>
    <property type="evidence" value="ECO:0007669"/>
    <property type="project" value="UniProtKB-KW"/>
</dbReference>
<keyword evidence="3" id="KW-0050">Antiport</keyword>
<dbReference type="NCBIfam" id="TIGR00797">
    <property type="entry name" value="matE"/>
    <property type="match status" value="1"/>
</dbReference>
<evidence type="ECO:0000256" key="1">
    <source>
        <dbReference type="ARBA" id="ARBA00004651"/>
    </source>
</evidence>
<keyword evidence="4" id="KW-1003">Cell membrane</keyword>
<accession>A0A0U5H2V4</accession>
<dbReference type="GO" id="GO:0006811">
    <property type="term" value="P:monoatomic ion transport"/>
    <property type="evidence" value="ECO:0007669"/>
    <property type="project" value="UniProtKB-KW"/>
</dbReference>
<dbReference type="CDD" id="cd13137">
    <property type="entry name" value="MATE_NorM_like"/>
    <property type="match status" value="1"/>
</dbReference>
<evidence type="ECO:0000313" key="11">
    <source>
        <dbReference type="EMBL" id="CQH53146.1"/>
    </source>
</evidence>
<feature type="transmembrane region" description="Helical" evidence="10">
    <location>
        <begin position="339"/>
        <end position="358"/>
    </location>
</feature>
<dbReference type="InterPro" id="IPR050222">
    <property type="entry name" value="MATE_MdtK"/>
</dbReference>
<feature type="transmembrane region" description="Helical" evidence="10">
    <location>
        <begin position="411"/>
        <end position="430"/>
    </location>
</feature>
<keyword evidence="5 10" id="KW-0812">Transmembrane</keyword>
<feature type="transmembrane region" description="Helical" evidence="10">
    <location>
        <begin position="278"/>
        <end position="297"/>
    </location>
</feature>
<dbReference type="Proteomes" id="UP000066737">
    <property type="component" value="Chromosome I"/>
</dbReference>
<evidence type="ECO:0000256" key="7">
    <source>
        <dbReference type="ARBA" id="ARBA00023065"/>
    </source>
</evidence>
<dbReference type="GO" id="GO:0005886">
    <property type="term" value="C:plasma membrane"/>
    <property type="evidence" value="ECO:0007669"/>
    <property type="project" value="UniProtKB-SubCell"/>
</dbReference>
<gene>
    <name evidence="11" type="ORF">HHUB_1930</name>
</gene>
<feature type="transmembrane region" description="Helical" evidence="10">
    <location>
        <begin position="114"/>
        <end position="131"/>
    </location>
</feature>
<dbReference type="GO" id="GO:0042910">
    <property type="term" value="F:xenobiotic transmembrane transporter activity"/>
    <property type="evidence" value="ECO:0007669"/>
    <property type="project" value="InterPro"/>
</dbReference>
<dbReference type="AlphaFoldDB" id="A0A0U5H2V4"/>
<dbReference type="PANTHER" id="PTHR43298">
    <property type="entry name" value="MULTIDRUG RESISTANCE PROTEIN NORM-RELATED"/>
    <property type="match status" value="1"/>
</dbReference>
<keyword evidence="12" id="KW-1185">Reference proteome</keyword>
<feature type="transmembrane region" description="Helical" evidence="10">
    <location>
        <begin position="378"/>
        <end position="399"/>
    </location>
</feature>
<dbReference type="GeneID" id="26658601"/>
<evidence type="ECO:0000256" key="4">
    <source>
        <dbReference type="ARBA" id="ARBA00022475"/>
    </source>
</evidence>
<organism evidence="11 12">
    <name type="scientific">Halobacterium hubeiense</name>
    <dbReference type="NCBI Taxonomy" id="1407499"/>
    <lineage>
        <taxon>Archaea</taxon>
        <taxon>Methanobacteriati</taxon>
        <taxon>Methanobacteriota</taxon>
        <taxon>Stenosarchaea group</taxon>
        <taxon>Halobacteria</taxon>
        <taxon>Halobacteriales</taxon>
        <taxon>Halobacteriaceae</taxon>
        <taxon>Halobacterium</taxon>
    </lineage>
</organism>
<feature type="transmembrane region" description="Helical" evidence="10">
    <location>
        <begin position="50"/>
        <end position="68"/>
    </location>
</feature>
<dbReference type="InterPro" id="IPR048279">
    <property type="entry name" value="MdtK-like"/>
</dbReference>
<comment type="subcellular location">
    <subcellularLocation>
        <location evidence="1">Cell membrane</location>
        <topology evidence="1">Multi-pass membrane protein</topology>
    </subcellularLocation>
</comment>
<keyword evidence="6 10" id="KW-1133">Transmembrane helix</keyword>
<dbReference type="PIRSF" id="PIRSF006603">
    <property type="entry name" value="DinF"/>
    <property type="match status" value="1"/>
</dbReference>